<evidence type="ECO:0000256" key="1">
    <source>
        <dbReference type="ARBA" id="ARBA00007730"/>
    </source>
</evidence>
<feature type="compositionally biased region" description="Acidic residues" evidence="2">
    <location>
        <begin position="232"/>
        <end position="284"/>
    </location>
</feature>
<feature type="region of interest" description="Disordered" evidence="2">
    <location>
        <begin position="1"/>
        <end position="44"/>
    </location>
</feature>
<reference evidence="5" key="1">
    <citation type="submission" date="2020-11" db="EMBL/GenBank/DDBJ databases">
        <authorList>
            <person name="Whitehead M."/>
        </authorList>
    </citation>
    <scope>NUCLEOTIDE SEQUENCE</scope>
    <source>
        <strain evidence="5">EGII</strain>
    </source>
</reference>
<dbReference type="GO" id="GO:0005783">
    <property type="term" value="C:endoplasmic reticulum"/>
    <property type="evidence" value="ECO:0007669"/>
    <property type="project" value="TreeGrafter"/>
</dbReference>
<dbReference type="SMART" id="SM00028">
    <property type="entry name" value="TPR"/>
    <property type="match status" value="3"/>
</dbReference>
<feature type="compositionally biased region" description="Acidic residues" evidence="2">
    <location>
        <begin position="301"/>
        <end position="315"/>
    </location>
</feature>
<dbReference type="InterPro" id="IPR011990">
    <property type="entry name" value="TPR-like_helical_dom_sf"/>
</dbReference>
<keyword evidence="3" id="KW-0472">Membrane</keyword>
<evidence type="ECO:0000313" key="6">
    <source>
        <dbReference type="Proteomes" id="UP000606786"/>
    </source>
</evidence>
<name>A0A811VIH9_CERCA</name>
<evidence type="ECO:0000259" key="4">
    <source>
        <dbReference type="Pfam" id="PF05118"/>
    </source>
</evidence>
<feature type="compositionally biased region" description="Acidic residues" evidence="2">
    <location>
        <begin position="137"/>
        <end position="187"/>
    </location>
</feature>
<keyword evidence="6" id="KW-1185">Reference proteome</keyword>
<dbReference type="Pfam" id="PF05118">
    <property type="entry name" value="Asp_Arg_Hydrox"/>
    <property type="match status" value="1"/>
</dbReference>
<accession>A0A811VIH9</accession>
<evidence type="ECO:0000313" key="5">
    <source>
        <dbReference type="EMBL" id="CAD7014804.1"/>
    </source>
</evidence>
<evidence type="ECO:0000256" key="3">
    <source>
        <dbReference type="SAM" id="Phobius"/>
    </source>
</evidence>
<evidence type="ECO:0000256" key="2">
    <source>
        <dbReference type="SAM" id="MobiDB-lite"/>
    </source>
</evidence>
<feature type="compositionally biased region" description="Low complexity" evidence="2">
    <location>
        <begin position="384"/>
        <end position="398"/>
    </location>
</feature>
<feature type="compositionally biased region" description="Basic residues" evidence="2">
    <location>
        <begin position="8"/>
        <end position="17"/>
    </location>
</feature>
<keyword evidence="3" id="KW-1133">Transmembrane helix</keyword>
<feature type="compositionally biased region" description="Acidic residues" evidence="2">
    <location>
        <begin position="195"/>
        <end position="223"/>
    </location>
</feature>
<dbReference type="SUPFAM" id="SSF51197">
    <property type="entry name" value="Clavaminate synthase-like"/>
    <property type="match status" value="1"/>
</dbReference>
<feature type="domain" description="Aspartyl/asparaginy/proline hydroxylase" evidence="4">
    <location>
        <begin position="692"/>
        <end position="843"/>
    </location>
</feature>
<dbReference type="InterPro" id="IPR007803">
    <property type="entry name" value="Asp/Arg/Pro-Hydrxlase"/>
</dbReference>
<comment type="similarity">
    <text evidence="1">Belongs to the aspartyl/asparaginyl beta-hydroxylase family.</text>
</comment>
<dbReference type="InterPro" id="IPR027443">
    <property type="entry name" value="IPNS-like_sf"/>
</dbReference>
<dbReference type="InterPro" id="IPR019734">
    <property type="entry name" value="TPR_rpt"/>
</dbReference>
<comment type="caution">
    <text evidence="5">The sequence shown here is derived from an EMBL/GenBank/DDBJ whole genome shotgun (WGS) entry which is preliminary data.</text>
</comment>
<dbReference type="PANTHER" id="PTHR12366:SF29">
    <property type="entry name" value="ASPARTYL BETA-HYDROXYLASE, ISOFORM L"/>
    <property type="match status" value="1"/>
</dbReference>
<dbReference type="Gene3D" id="2.60.120.330">
    <property type="entry name" value="B-lactam Antibiotic, Isopenicillin N Synthase, Chain"/>
    <property type="match status" value="1"/>
</dbReference>
<sequence>MSGDVQPRKRKDKKKKRDAFDRKSEGELSFSRHSSFEDDESSHGVHITKMGSEDVHFHVQHEHGTGGHWCAKIFFFSLLAILFGLVGLIILENRGISDLDTPLSESRFSNYFDGWVDESRQEHDDHDPVKASIEEHEEHDEPFEEEEDHSELDEEADEEHGEEADDEHDEHDQEDEEEEEEEEEEATAEQQTKEVEDDEENDEDRDDANANDEEDEEDDDEDATKEATVEQTAEEEDEENDENQQDEDEDENVTQEATKEEEDDDDADGDDADDNDEDNEEENNTNENNIEASQEENNNNNDDDDDDNVVDEENESNANANDNDDEDADNDKSAQQGSKANDDDDDDNNAAFDEEDDDDTENSVEKVVDNDADEMLLLREKARQQAAEAAKNEPASAEVNDKDEAAEAAPSWASSQIKPKEEVGGGPQAKNDDFGSFEQELRRANEEMMRENYAAAAKIFGKLTHQHPDKPEGFLGQAKSLDKLADKQRSNSLLSQALQAYKRYLALGDAIADLAQFRAAAERCIERMRFMGHFMQAVAVHQQLIDRFPNEPGVRNELAITYLLQNLLSDAKLVLQKVLRRWPKDGFAQVHYGFVLRQLDRDYKNAVTYLREGINSQASGTQDGRFYFNLGDCLQRLGRQAEAVEVYKRGAALKLFPSAYQRSLYNEPNLRAQPYWTKAETTYATYLNKLELNWRVIRDEALSLLGRRDNFLDEAESLRDTGNWQQFELYSRGQKRFKNCQKAPITCGMIEKFTAASGCRRGQVKFSVMQAGTHVHAHCGPTNCRLRAHLGLVVPKGTHLRVAEEERTWTEGEFLIFDDSFEHEVWHNGTSFRLVLIVDVWHPDLSVHQRRTLSAI</sequence>
<feature type="region of interest" description="Disordered" evidence="2">
    <location>
        <begin position="119"/>
        <end position="434"/>
    </location>
</feature>
<dbReference type="EMBL" id="CAJHJT010000056">
    <property type="protein sequence ID" value="CAD7014804.1"/>
    <property type="molecule type" value="Genomic_DNA"/>
</dbReference>
<gene>
    <name evidence="5" type="ORF">CCAP1982_LOCUS22772</name>
</gene>
<feature type="transmembrane region" description="Helical" evidence="3">
    <location>
        <begin position="73"/>
        <end position="91"/>
    </location>
</feature>
<dbReference type="InterPro" id="IPR039038">
    <property type="entry name" value="ASPH"/>
</dbReference>
<dbReference type="SUPFAM" id="SSF48452">
    <property type="entry name" value="TPR-like"/>
    <property type="match status" value="1"/>
</dbReference>
<feature type="compositionally biased region" description="Basic and acidic residues" evidence="2">
    <location>
        <begin position="119"/>
        <end position="136"/>
    </location>
</feature>
<dbReference type="OrthoDB" id="438431at2759"/>
<feature type="compositionally biased region" description="Acidic residues" evidence="2">
    <location>
        <begin position="342"/>
        <end position="362"/>
    </location>
</feature>
<dbReference type="Gene3D" id="1.25.40.10">
    <property type="entry name" value="Tetratricopeptide repeat domain"/>
    <property type="match status" value="2"/>
</dbReference>
<dbReference type="Proteomes" id="UP000606786">
    <property type="component" value="Unassembled WGS sequence"/>
</dbReference>
<protein>
    <submittedName>
        <fullName evidence="5">(Mediterranean fruit fly) hypothetical protein</fullName>
    </submittedName>
</protein>
<organism evidence="5 6">
    <name type="scientific">Ceratitis capitata</name>
    <name type="common">Mediterranean fruit fly</name>
    <name type="synonym">Tephritis capitata</name>
    <dbReference type="NCBI Taxonomy" id="7213"/>
    <lineage>
        <taxon>Eukaryota</taxon>
        <taxon>Metazoa</taxon>
        <taxon>Ecdysozoa</taxon>
        <taxon>Arthropoda</taxon>
        <taxon>Hexapoda</taxon>
        <taxon>Insecta</taxon>
        <taxon>Pterygota</taxon>
        <taxon>Neoptera</taxon>
        <taxon>Endopterygota</taxon>
        <taxon>Diptera</taxon>
        <taxon>Brachycera</taxon>
        <taxon>Muscomorpha</taxon>
        <taxon>Tephritoidea</taxon>
        <taxon>Tephritidae</taxon>
        <taxon>Ceratitis</taxon>
        <taxon>Ceratitis</taxon>
    </lineage>
</organism>
<dbReference type="GO" id="GO:0062101">
    <property type="term" value="F:peptidyl-aspartic acid 3-dioxygenase activity"/>
    <property type="evidence" value="ECO:0007669"/>
    <property type="project" value="InterPro"/>
</dbReference>
<proteinExistence type="inferred from homology"/>
<feature type="compositionally biased region" description="Low complexity" evidence="2">
    <location>
        <begin position="285"/>
        <end position="300"/>
    </location>
</feature>
<dbReference type="PANTHER" id="PTHR12366">
    <property type="entry name" value="ASPARTYL/ASPARAGINYL BETA-HYDROXYLASE"/>
    <property type="match status" value="1"/>
</dbReference>
<dbReference type="AlphaFoldDB" id="A0A811VIH9"/>
<keyword evidence="3" id="KW-0812">Transmembrane</keyword>